<accession>A0A852YSW5</accession>
<dbReference type="AlphaFoldDB" id="A0A852YSW5"/>
<name>A0A852YSW5_9ACTN</name>
<dbReference type="Proteomes" id="UP000548304">
    <property type="component" value="Unassembled WGS sequence"/>
</dbReference>
<sequence>MAGSAEYGVLIVHTMSTVEAMLARHHAACNGQESGEAL</sequence>
<keyword evidence="2" id="KW-1185">Reference proteome</keyword>
<evidence type="ECO:0000313" key="1">
    <source>
        <dbReference type="EMBL" id="NYH77200.1"/>
    </source>
</evidence>
<reference evidence="1 2" key="1">
    <citation type="submission" date="2020-07" db="EMBL/GenBank/DDBJ databases">
        <title>Genomic Encyclopedia of Type Strains, Phase III (KMG-III): the genomes of soil and plant-associated and newly described type strains.</title>
        <authorList>
            <person name="Whitman W."/>
        </authorList>
    </citation>
    <scope>NUCLEOTIDE SEQUENCE [LARGE SCALE GENOMIC DNA]</scope>
    <source>
        <strain evidence="1 2">CECT 8576</strain>
    </source>
</reference>
<organism evidence="1 2">
    <name type="scientific">Actinopolyspora biskrensis</name>
    <dbReference type="NCBI Taxonomy" id="1470178"/>
    <lineage>
        <taxon>Bacteria</taxon>
        <taxon>Bacillati</taxon>
        <taxon>Actinomycetota</taxon>
        <taxon>Actinomycetes</taxon>
        <taxon>Actinopolysporales</taxon>
        <taxon>Actinopolysporaceae</taxon>
        <taxon>Actinopolyspora</taxon>
    </lineage>
</organism>
<comment type="caution">
    <text evidence="1">The sequence shown here is derived from an EMBL/GenBank/DDBJ whole genome shotgun (WGS) entry which is preliminary data.</text>
</comment>
<dbReference type="EMBL" id="JACBYW010000001">
    <property type="protein sequence ID" value="NYH77200.1"/>
    <property type="molecule type" value="Genomic_DNA"/>
</dbReference>
<evidence type="ECO:0000313" key="2">
    <source>
        <dbReference type="Proteomes" id="UP000548304"/>
    </source>
</evidence>
<gene>
    <name evidence="1" type="ORF">FHR84_000514</name>
</gene>
<proteinExistence type="predicted"/>
<protein>
    <submittedName>
        <fullName evidence="1">Uncharacterized protein</fullName>
    </submittedName>
</protein>